<sequence>MKNFCIRRSMDYQEIQVEHSKYNKFYLFNNPNHEPITVIPDGCMDIQFVWQEGKGQIHLCGSFLQGSVSSIGQYDRCFGIKFNLGIIPDIDHISIEELINNRYVLNQEGDLELPTSKMIEYLASHDRLEDLVRYFVEQFGDLVFYETNHIIQKAIEEIVKTSGLVSVRHLAEEMGYSQCYISRVFKRFMGITLKRYASIIRCQNAIRFIEDNEESIIYEQLGYYDQAHFINEFKRFTSYTPYNYKKHMDELLIV</sequence>
<dbReference type="Proteomes" id="UP001169242">
    <property type="component" value="Unassembled WGS sequence"/>
</dbReference>
<dbReference type="EMBL" id="JAQIFT010000058">
    <property type="protein sequence ID" value="MDA3732981.1"/>
    <property type="molecule type" value="Genomic_DNA"/>
</dbReference>
<keyword evidence="3" id="KW-0804">Transcription</keyword>
<dbReference type="SUPFAM" id="SSF46689">
    <property type="entry name" value="Homeodomain-like"/>
    <property type="match status" value="2"/>
</dbReference>
<dbReference type="PANTHER" id="PTHR43280">
    <property type="entry name" value="ARAC-FAMILY TRANSCRIPTIONAL REGULATOR"/>
    <property type="match status" value="1"/>
</dbReference>
<keyword evidence="1" id="KW-0805">Transcription regulation</keyword>
<dbReference type="AlphaFoldDB" id="A0AA42DQG0"/>
<keyword evidence="2" id="KW-0238">DNA-binding</keyword>
<comment type="caution">
    <text evidence="5">The sequence shown here is derived from an EMBL/GenBank/DDBJ whole genome shotgun (WGS) entry which is preliminary data.</text>
</comment>
<proteinExistence type="predicted"/>
<accession>A0AA42DQG0</accession>
<reference evidence="5" key="1">
    <citation type="journal article" date="2023" name="Int. J. Syst. Evol. Microbiol.">
        <title>&lt;i&gt;Holtiella tumoricola&lt;/i&gt; gen. nov. sp. nov., isolated from a human clinical sample.</title>
        <authorList>
            <person name="Allen-Vercoe E."/>
            <person name="Daigneault M.C."/>
            <person name="Vancuren S.J."/>
            <person name="Cochrane K."/>
            <person name="O'Neal L.L."/>
            <person name="Sankaranarayanan K."/>
            <person name="Lawson P.A."/>
        </authorList>
    </citation>
    <scope>NUCLEOTIDE SEQUENCE</scope>
    <source>
        <strain evidence="5">CC70A</strain>
    </source>
</reference>
<dbReference type="PROSITE" id="PS01124">
    <property type="entry name" value="HTH_ARAC_FAMILY_2"/>
    <property type="match status" value="1"/>
</dbReference>
<name>A0AA42DQG0_9FIRM</name>
<keyword evidence="6" id="KW-1185">Reference proteome</keyword>
<dbReference type="SMART" id="SM00342">
    <property type="entry name" value="HTH_ARAC"/>
    <property type="match status" value="1"/>
</dbReference>
<evidence type="ECO:0000259" key="4">
    <source>
        <dbReference type="PROSITE" id="PS01124"/>
    </source>
</evidence>
<dbReference type="RefSeq" id="WP_271012926.1">
    <property type="nucleotide sequence ID" value="NZ_JAQIFT010000058.1"/>
</dbReference>
<evidence type="ECO:0000313" key="5">
    <source>
        <dbReference type="EMBL" id="MDA3732981.1"/>
    </source>
</evidence>
<dbReference type="Pfam" id="PF12833">
    <property type="entry name" value="HTH_18"/>
    <property type="match status" value="1"/>
</dbReference>
<dbReference type="PANTHER" id="PTHR43280:SF2">
    <property type="entry name" value="HTH-TYPE TRANSCRIPTIONAL REGULATOR EXSA"/>
    <property type="match status" value="1"/>
</dbReference>
<gene>
    <name evidence="5" type="ORF">PBV87_16005</name>
</gene>
<dbReference type="GO" id="GO:0043565">
    <property type="term" value="F:sequence-specific DNA binding"/>
    <property type="evidence" value="ECO:0007669"/>
    <property type="project" value="InterPro"/>
</dbReference>
<dbReference type="InterPro" id="IPR009057">
    <property type="entry name" value="Homeodomain-like_sf"/>
</dbReference>
<evidence type="ECO:0000256" key="2">
    <source>
        <dbReference type="ARBA" id="ARBA00023125"/>
    </source>
</evidence>
<evidence type="ECO:0000256" key="3">
    <source>
        <dbReference type="ARBA" id="ARBA00023163"/>
    </source>
</evidence>
<dbReference type="GO" id="GO:0003700">
    <property type="term" value="F:DNA-binding transcription factor activity"/>
    <property type="evidence" value="ECO:0007669"/>
    <property type="project" value="InterPro"/>
</dbReference>
<dbReference type="Gene3D" id="1.10.10.60">
    <property type="entry name" value="Homeodomain-like"/>
    <property type="match status" value="1"/>
</dbReference>
<evidence type="ECO:0000313" key="6">
    <source>
        <dbReference type="Proteomes" id="UP001169242"/>
    </source>
</evidence>
<feature type="domain" description="HTH araC/xylS-type" evidence="4">
    <location>
        <begin position="149"/>
        <end position="247"/>
    </location>
</feature>
<organism evidence="5 6">
    <name type="scientific">Holtiella tumoricola</name>
    <dbReference type="NCBI Taxonomy" id="3018743"/>
    <lineage>
        <taxon>Bacteria</taxon>
        <taxon>Bacillati</taxon>
        <taxon>Bacillota</taxon>
        <taxon>Clostridia</taxon>
        <taxon>Lachnospirales</taxon>
        <taxon>Cellulosilyticaceae</taxon>
        <taxon>Holtiella</taxon>
    </lineage>
</organism>
<evidence type="ECO:0000256" key="1">
    <source>
        <dbReference type="ARBA" id="ARBA00023015"/>
    </source>
</evidence>
<dbReference type="InterPro" id="IPR018060">
    <property type="entry name" value="HTH_AraC"/>
</dbReference>
<protein>
    <submittedName>
        <fullName evidence="5">AraC family transcriptional regulator</fullName>
    </submittedName>
</protein>